<proteinExistence type="predicted"/>
<dbReference type="InterPro" id="IPR010869">
    <property type="entry name" value="DUF1501"/>
</dbReference>
<accession>A0A517RL21</accession>
<organism evidence="1 2">
    <name type="scientific">Gimesia alba</name>
    <dbReference type="NCBI Taxonomy" id="2527973"/>
    <lineage>
        <taxon>Bacteria</taxon>
        <taxon>Pseudomonadati</taxon>
        <taxon>Planctomycetota</taxon>
        <taxon>Planctomycetia</taxon>
        <taxon>Planctomycetales</taxon>
        <taxon>Planctomycetaceae</taxon>
        <taxon>Gimesia</taxon>
    </lineage>
</organism>
<protein>
    <recommendedName>
        <fullName evidence="3">DUF1501 domain-containing protein</fullName>
    </recommendedName>
</protein>
<sequence>MVRGHLSDGCAEFRSSLHLNRRGFLKAGGLGIAGLTLANLLQHEAHAGPAAQKENSVIILWMRGGPSQHETWDPKPLAPAEFRGDFGAIKSSVPGIEIVDLMPRCAKIMDKWSIIRSLHHTNAGHSAGDQILFTGYPPGTDPTLNVHPSCGSIASEQLGHLTPELPPYVMIPRQVPGTDSAYLGVAHKPFETLADPANDAPFTLQNFSLVEGISDNRFTRRKDLLKGFDQFRTDLDRSGQLKAINEFQQQAFGILSSDKARKAFDLDAERSSTRERYGFIPRYDPMDPTRCSASAFSQRMLLARRLVEAGVRLVTVDCRWWDTHVKGFDSMRNGFLPRWDQAYSALIEDLDQRGLLETTLVVAWGEFGRTPRVNKNSGRDHYPNVFSAAIAGGPVKGGRVVGSSDAKGAFPKDNPKTPQDVLATVYQHLGVDTEKHYLDHSGRPIITLPYGEPLHELM</sequence>
<dbReference type="SUPFAM" id="SSF53649">
    <property type="entry name" value="Alkaline phosphatase-like"/>
    <property type="match status" value="1"/>
</dbReference>
<dbReference type="OrthoDB" id="250507at2"/>
<dbReference type="NCBIfam" id="TIGR01409">
    <property type="entry name" value="TAT_signal_seq"/>
    <property type="match status" value="1"/>
</dbReference>
<dbReference type="PANTHER" id="PTHR43737">
    <property type="entry name" value="BLL7424 PROTEIN"/>
    <property type="match status" value="1"/>
</dbReference>
<dbReference type="KEGG" id="gaz:Pan241w_46970"/>
<dbReference type="InterPro" id="IPR006311">
    <property type="entry name" value="TAT_signal"/>
</dbReference>
<keyword evidence="2" id="KW-1185">Reference proteome</keyword>
<dbReference type="InterPro" id="IPR017850">
    <property type="entry name" value="Alkaline_phosphatase_core_sf"/>
</dbReference>
<dbReference type="RefSeq" id="WP_145220163.1">
    <property type="nucleotide sequence ID" value="NZ_CP036269.1"/>
</dbReference>
<dbReference type="Proteomes" id="UP000317171">
    <property type="component" value="Chromosome"/>
</dbReference>
<evidence type="ECO:0000313" key="1">
    <source>
        <dbReference type="EMBL" id="QDT44584.1"/>
    </source>
</evidence>
<dbReference type="EMBL" id="CP036269">
    <property type="protein sequence ID" value="QDT44584.1"/>
    <property type="molecule type" value="Genomic_DNA"/>
</dbReference>
<reference evidence="1 2" key="1">
    <citation type="submission" date="2019-02" db="EMBL/GenBank/DDBJ databases">
        <title>Deep-cultivation of Planctomycetes and their phenomic and genomic characterization uncovers novel biology.</title>
        <authorList>
            <person name="Wiegand S."/>
            <person name="Jogler M."/>
            <person name="Boedeker C."/>
            <person name="Pinto D."/>
            <person name="Vollmers J."/>
            <person name="Rivas-Marin E."/>
            <person name="Kohn T."/>
            <person name="Peeters S.H."/>
            <person name="Heuer A."/>
            <person name="Rast P."/>
            <person name="Oberbeckmann S."/>
            <person name="Bunk B."/>
            <person name="Jeske O."/>
            <person name="Meyerdierks A."/>
            <person name="Storesund J.E."/>
            <person name="Kallscheuer N."/>
            <person name="Luecker S."/>
            <person name="Lage O.M."/>
            <person name="Pohl T."/>
            <person name="Merkel B.J."/>
            <person name="Hornburger P."/>
            <person name="Mueller R.-W."/>
            <person name="Bruemmer F."/>
            <person name="Labrenz M."/>
            <person name="Spormann A.M."/>
            <person name="Op den Camp H."/>
            <person name="Overmann J."/>
            <person name="Amann R."/>
            <person name="Jetten M.S.M."/>
            <person name="Mascher T."/>
            <person name="Medema M.H."/>
            <person name="Devos D.P."/>
            <person name="Kaster A.-K."/>
            <person name="Ovreas L."/>
            <person name="Rohde M."/>
            <person name="Galperin M.Y."/>
            <person name="Jogler C."/>
        </authorList>
    </citation>
    <scope>NUCLEOTIDE SEQUENCE [LARGE SCALE GENOMIC DNA]</scope>
    <source>
        <strain evidence="1 2">Pan241w</strain>
    </source>
</reference>
<dbReference type="Pfam" id="PF07394">
    <property type="entry name" value="DUF1501"/>
    <property type="match status" value="1"/>
</dbReference>
<gene>
    <name evidence="1" type="ORF">Pan241w_46970</name>
</gene>
<evidence type="ECO:0000313" key="2">
    <source>
        <dbReference type="Proteomes" id="UP000317171"/>
    </source>
</evidence>
<name>A0A517RL21_9PLAN</name>
<evidence type="ECO:0008006" key="3">
    <source>
        <dbReference type="Google" id="ProtNLM"/>
    </source>
</evidence>
<dbReference type="PANTHER" id="PTHR43737:SF1">
    <property type="entry name" value="DUF1501 DOMAIN-CONTAINING PROTEIN"/>
    <property type="match status" value="1"/>
</dbReference>
<dbReference type="AlphaFoldDB" id="A0A517RL21"/>
<dbReference type="InterPro" id="IPR019546">
    <property type="entry name" value="TAT_signal_bac_arc"/>
</dbReference>
<dbReference type="PROSITE" id="PS51318">
    <property type="entry name" value="TAT"/>
    <property type="match status" value="1"/>
</dbReference>